<dbReference type="Gene3D" id="3.30.457.10">
    <property type="entry name" value="Copper amine oxidase-like, N-terminal domain"/>
    <property type="match status" value="1"/>
</dbReference>
<comment type="caution">
    <text evidence="3">The sequence shown here is derived from an EMBL/GenBank/DDBJ whole genome shotgun (WGS) entry which is preliminary data.</text>
</comment>
<evidence type="ECO:0000313" key="4">
    <source>
        <dbReference type="Proteomes" id="UP000824109"/>
    </source>
</evidence>
<dbReference type="AlphaFoldDB" id="A0A9D1MCC8"/>
<dbReference type="PANTHER" id="PTHR45661">
    <property type="entry name" value="SURFACE ANTIGEN"/>
    <property type="match status" value="1"/>
</dbReference>
<reference evidence="3" key="2">
    <citation type="journal article" date="2021" name="PeerJ">
        <title>Extensive microbial diversity within the chicken gut microbiome revealed by metagenomics and culture.</title>
        <authorList>
            <person name="Gilroy R."/>
            <person name="Ravi A."/>
            <person name="Getino M."/>
            <person name="Pursley I."/>
            <person name="Horton D.L."/>
            <person name="Alikhan N.F."/>
            <person name="Baker D."/>
            <person name="Gharbi K."/>
            <person name="Hall N."/>
            <person name="Watson M."/>
            <person name="Adriaenssens E.M."/>
            <person name="Foster-Nyarko E."/>
            <person name="Jarju S."/>
            <person name="Secka A."/>
            <person name="Antonio M."/>
            <person name="Oren A."/>
            <person name="Chaudhuri R.R."/>
            <person name="La Ragione R."/>
            <person name="Hildebrand F."/>
            <person name="Pallen M.J."/>
        </authorList>
    </citation>
    <scope>NUCLEOTIDE SEQUENCE</scope>
    <source>
        <strain evidence="3">USAMLcec3-3695</strain>
    </source>
</reference>
<evidence type="ECO:0000259" key="2">
    <source>
        <dbReference type="Pfam" id="PF07833"/>
    </source>
</evidence>
<dbReference type="Pfam" id="PF13306">
    <property type="entry name" value="LRR_5"/>
    <property type="match status" value="3"/>
</dbReference>
<feature type="compositionally biased region" description="Low complexity" evidence="1">
    <location>
        <begin position="529"/>
        <end position="544"/>
    </location>
</feature>
<dbReference type="Proteomes" id="UP000824109">
    <property type="component" value="Unassembled WGS sequence"/>
</dbReference>
<proteinExistence type="predicted"/>
<gene>
    <name evidence="3" type="ORF">IAA61_08860</name>
</gene>
<dbReference type="Gene3D" id="3.80.10.10">
    <property type="entry name" value="Ribonuclease Inhibitor"/>
    <property type="match status" value="2"/>
</dbReference>
<dbReference type="InterPro" id="IPR012854">
    <property type="entry name" value="Cu_amine_oxidase-like_N"/>
</dbReference>
<dbReference type="SUPFAM" id="SSF55383">
    <property type="entry name" value="Copper amine oxidase, domain N"/>
    <property type="match status" value="1"/>
</dbReference>
<feature type="domain" description="Copper amine oxidase-like N-terminal" evidence="2">
    <location>
        <begin position="576"/>
        <end position="675"/>
    </location>
</feature>
<dbReference type="InterPro" id="IPR026906">
    <property type="entry name" value="LRR_5"/>
</dbReference>
<dbReference type="InterPro" id="IPR032675">
    <property type="entry name" value="LRR_dom_sf"/>
</dbReference>
<dbReference type="EMBL" id="DVNB01000088">
    <property type="protein sequence ID" value="HIU57898.1"/>
    <property type="molecule type" value="Genomic_DNA"/>
</dbReference>
<organism evidence="3 4">
    <name type="scientific">Candidatus Ornithomonoglobus merdipullorum</name>
    <dbReference type="NCBI Taxonomy" id="2840895"/>
    <lineage>
        <taxon>Bacteria</taxon>
        <taxon>Bacillati</taxon>
        <taxon>Bacillota</taxon>
        <taxon>Clostridia</taxon>
        <taxon>Candidatus Ornithomonoglobus</taxon>
    </lineage>
</organism>
<feature type="non-terminal residue" evidence="3">
    <location>
        <position position="1"/>
    </location>
</feature>
<reference evidence="3" key="1">
    <citation type="submission" date="2020-10" db="EMBL/GenBank/DDBJ databases">
        <authorList>
            <person name="Gilroy R."/>
        </authorList>
    </citation>
    <scope>NUCLEOTIDE SEQUENCE</scope>
    <source>
        <strain evidence="3">USAMLcec3-3695</strain>
    </source>
</reference>
<dbReference type="Pfam" id="PF07833">
    <property type="entry name" value="Cu_amine_oxidN1"/>
    <property type="match status" value="1"/>
</dbReference>
<dbReference type="PANTHER" id="PTHR45661:SF3">
    <property type="entry name" value="IG-LIKE DOMAIN-CONTAINING PROTEIN"/>
    <property type="match status" value="1"/>
</dbReference>
<sequence length="675" mass="73301">EITIEKCITGDSDDLVIPKEIDGKKVTALGAYIFDEGFKSLTIEADIEVIPEYCVFDAKGLETVVLNEGLKILEGSNFYACPDLESITLPESLEKLGDGALYDNRSLASITIPDNVKEIGMSVLMDCPSLTTINWDMTADECDDGFAENTPWLREYSKEHDWLALNDGEYLVQYIGSTGDVVIPEFTKMNPGACADNDAIRSVTIDRELPESTFVRCPNLTKAVVTSPVLSGSTFYDCEALTDVTLSDEITTIEPRTFAGCSSLKTIDLPDELEVIGDRAFSSSGLTEIDIPETVTKIGERAFSYCKGLTSVKLPSNLRELGEQAFYNCTGLKSVNIPSGVANSLKSTFSMCTSLSDIDCETVTESIYLATNNTPWRENYAKNQTGDFFIIGSTLLAYNGSDRDPVIPDGVKIIEDDAFLDADIDSVTIPSSVETINSSAFYGSALKELTIPSTVKEIGMYAFAECDELEKLDIKGGTKIGKFAFSECTSLKDENISISDSAQVNKQAFSPMDSAADLPASSEEKPESTKAPAATAKPQTTEKPQTTAKPEPTESPGPKTLTVTNENGEISINIEDDKVVFPDAKPFIDENGRTQIPIRAAAELLGCDVEWNGLTQTVTITDGDEVVTLVIGRTQMQKGQQITEMDTAPVIVNDRTYIPVRFAGEALGLEVNWNE</sequence>
<name>A0A9D1MCC8_9FIRM</name>
<dbReference type="InterPro" id="IPR053139">
    <property type="entry name" value="Surface_bspA-like"/>
</dbReference>
<protein>
    <submittedName>
        <fullName evidence="3">Leucine-rich repeat protein</fullName>
    </submittedName>
</protein>
<dbReference type="SUPFAM" id="SSF52058">
    <property type="entry name" value="L domain-like"/>
    <property type="match status" value="2"/>
</dbReference>
<feature type="region of interest" description="Disordered" evidence="1">
    <location>
        <begin position="511"/>
        <end position="567"/>
    </location>
</feature>
<evidence type="ECO:0000256" key="1">
    <source>
        <dbReference type="SAM" id="MobiDB-lite"/>
    </source>
</evidence>
<accession>A0A9D1MCC8</accession>
<dbReference type="InterPro" id="IPR036582">
    <property type="entry name" value="Mao_N_sf"/>
</dbReference>
<evidence type="ECO:0000313" key="3">
    <source>
        <dbReference type="EMBL" id="HIU57898.1"/>
    </source>
</evidence>